<gene>
    <name evidence="1" type="ORF">KCG35_25235</name>
</gene>
<evidence type="ECO:0000313" key="1">
    <source>
        <dbReference type="EMBL" id="MBU2714357.1"/>
    </source>
</evidence>
<dbReference type="InterPro" id="IPR008018">
    <property type="entry name" value="Phage_tail_attach_FII"/>
</dbReference>
<reference evidence="1 2" key="1">
    <citation type="submission" date="2021-04" db="EMBL/GenBank/DDBJ databases">
        <authorList>
            <person name="Pira H."/>
            <person name="Risdian C."/>
            <person name="Wink J."/>
        </authorList>
    </citation>
    <scope>NUCLEOTIDE SEQUENCE [LARGE SCALE GENOMIC DNA]</scope>
    <source>
        <strain evidence="1 2">WH53</strain>
    </source>
</reference>
<sequence>MYGRPIYLKDGQTITGIFYWRDQEGKLNKIQLNYATPELHVAISDLTTLEQHEYVVIDEQNYHLNWPPLKKDTGIAIIKLSPYEAPKEGSRWR</sequence>
<protein>
    <submittedName>
        <fullName evidence="1">Uncharacterized protein</fullName>
    </submittedName>
</protein>
<name>A0ABS5ZM33_9GAMM</name>
<dbReference type="Proteomes" id="UP000690515">
    <property type="component" value="Unassembled WGS sequence"/>
</dbReference>
<dbReference type="Pfam" id="PF05354">
    <property type="entry name" value="Phage_attach"/>
    <property type="match status" value="1"/>
</dbReference>
<evidence type="ECO:0000313" key="2">
    <source>
        <dbReference type="Proteomes" id="UP000690515"/>
    </source>
</evidence>
<proteinExistence type="predicted"/>
<accession>A0ABS5ZM33</accession>
<dbReference type="InterPro" id="IPR053734">
    <property type="entry name" value="Phage_Head-Tail_Connect_sf"/>
</dbReference>
<dbReference type="RefSeq" id="WP_215822613.1">
    <property type="nucleotide sequence ID" value="NZ_JAGSOY010000235.1"/>
</dbReference>
<dbReference type="Gene3D" id="2.40.10.180">
    <property type="entry name" value="Phage tail proteins"/>
    <property type="match status" value="1"/>
</dbReference>
<organism evidence="1 2">
    <name type="scientific">Zooshikella harenae</name>
    <dbReference type="NCBI Taxonomy" id="2827238"/>
    <lineage>
        <taxon>Bacteria</taxon>
        <taxon>Pseudomonadati</taxon>
        <taxon>Pseudomonadota</taxon>
        <taxon>Gammaproteobacteria</taxon>
        <taxon>Oceanospirillales</taxon>
        <taxon>Zooshikellaceae</taxon>
        <taxon>Zooshikella</taxon>
    </lineage>
</organism>
<comment type="caution">
    <text evidence="1">The sequence shown here is derived from an EMBL/GenBank/DDBJ whole genome shotgun (WGS) entry which is preliminary data.</text>
</comment>
<feature type="non-terminal residue" evidence="1">
    <location>
        <position position="1"/>
    </location>
</feature>
<keyword evidence="2" id="KW-1185">Reference proteome</keyword>
<dbReference type="EMBL" id="JAGSOY010000235">
    <property type="protein sequence ID" value="MBU2714357.1"/>
    <property type="molecule type" value="Genomic_DNA"/>
</dbReference>